<evidence type="ECO:0000313" key="2">
    <source>
        <dbReference type="Proteomes" id="UP000199126"/>
    </source>
</evidence>
<organism evidence="1 2">
    <name type="scientific">Halogranum amylolyticum</name>
    <dbReference type="NCBI Taxonomy" id="660520"/>
    <lineage>
        <taxon>Archaea</taxon>
        <taxon>Methanobacteriati</taxon>
        <taxon>Methanobacteriota</taxon>
        <taxon>Stenosarchaea group</taxon>
        <taxon>Halobacteria</taxon>
        <taxon>Halobacteriales</taxon>
        <taxon>Haloferacaceae</taxon>
    </lineage>
</organism>
<evidence type="ECO:0000313" key="1">
    <source>
        <dbReference type="EMBL" id="SEO44921.1"/>
    </source>
</evidence>
<protein>
    <submittedName>
        <fullName evidence="1">Uncharacterized protein</fullName>
    </submittedName>
</protein>
<dbReference type="EMBL" id="FODV01000002">
    <property type="protein sequence ID" value="SEO44921.1"/>
    <property type="molecule type" value="Genomic_DNA"/>
</dbReference>
<name>A0A1H8PT39_9EURY</name>
<accession>A0A1H8PT39</accession>
<dbReference type="AlphaFoldDB" id="A0A1H8PT39"/>
<dbReference type="Proteomes" id="UP000199126">
    <property type="component" value="Unassembled WGS sequence"/>
</dbReference>
<sequence length="65" mass="6965">MLREIELRTGWTPYPTVPTMCEYNTDCTRPPGVVVTIGPGESVLDCCGVVVGSSFAESEKETASP</sequence>
<proteinExistence type="predicted"/>
<keyword evidence="2" id="KW-1185">Reference proteome</keyword>
<reference evidence="2" key="1">
    <citation type="submission" date="2016-10" db="EMBL/GenBank/DDBJ databases">
        <authorList>
            <person name="Varghese N."/>
            <person name="Submissions S."/>
        </authorList>
    </citation>
    <scope>NUCLEOTIDE SEQUENCE [LARGE SCALE GENOMIC DNA]</scope>
    <source>
        <strain evidence="2">CGMCC 1.10121</strain>
    </source>
</reference>
<gene>
    <name evidence="1" type="ORF">SAMN04487948_102469</name>
</gene>